<name>A0A0F2LR12_9CREN</name>
<dbReference type="EMBL" id="JZWS01000167">
    <property type="protein sequence ID" value="KJR78221.1"/>
    <property type="molecule type" value="Genomic_DNA"/>
</dbReference>
<evidence type="ECO:0000313" key="1">
    <source>
        <dbReference type="EMBL" id="KJR78221.1"/>
    </source>
</evidence>
<sequence>MEPFYFKSYERVVGKASDVKELERELERLSKEDPACVEWHLKEGHLVAWLNYIGERGLAEMLKGVTSAKEALARVKEYNAIKAVPSYPEYKAQGKRAPKRRAWR</sequence>
<organism evidence="1">
    <name type="scientific">Candidatus Aramenus sulfurataquae</name>
    <dbReference type="NCBI Taxonomy" id="1326980"/>
    <lineage>
        <taxon>Archaea</taxon>
        <taxon>Thermoproteota</taxon>
        <taxon>Thermoprotei</taxon>
        <taxon>Sulfolobales</taxon>
        <taxon>Sulfolobaceae</taxon>
        <taxon>Candidatus Aramenus</taxon>
    </lineage>
</organism>
<gene>
    <name evidence="1" type="ORF">TQ35_08435</name>
</gene>
<reference evidence="1" key="1">
    <citation type="submission" date="2015-03" db="EMBL/GenBank/DDBJ databases">
        <title>Metagenome Sequencing of an Archaeal-Dominated Microbial Community from a Hot Spring at the Los Azufres Geothermal Field, Mexico.</title>
        <authorList>
            <person name="Servin-Garciduenas L.E."/>
            <person name="Martinez-Romero E."/>
        </authorList>
    </citation>
    <scope>NUCLEOTIDE SEQUENCE [LARGE SCALE GENOMIC DNA]</scope>
    <source>
        <strain evidence="1">AZ1-454</strain>
    </source>
</reference>
<proteinExistence type="predicted"/>
<comment type="caution">
    <text evidence="1">The sequence shown here is derived from an EMBL/GenBank/DDBJ whole genome shotgun (WGS) entry which is preliminary data.</text>
</comment>
<accession>A0A0F2LR12</accession>
<protein>
    <submittedName>
        <fullName evidence="1">Uncharacterized protein</fullName>
    </submittedName>
</protein>
<dbReference type="AlphaFoldDB" id="A0A0F2LR12"/>
<dbReference type="PATRIC" id="fig|1326980.8.peg.597"/>